<dbReference type="SUPFAM" id="SSF143011">
    <property type="entry name" value="RelE-like"/>
    <property type="match status" value="1"/>
</dbReference>
<sequence length="88" mass="10575">MEGYSIFFKKSVEKDLDGIPKSSLTKILQRIEALKIDPRPRGSEKLTGQELYRIRQGLFRIVYSIQDRELTIWIIRIAHRREIYRKLR</sequence>
<dbReference type="InterPro" id="IPR035093">
    <property type="entry name" value="RelE/ParE_toxin_dom_sf"/>
</dbReference>
<dbReference type="PANTHER" id="PTHR38813">
    <property type="match status" value="1"/>
</dbReference>
<proteinExistence type="predicted"/>
<dbReference type="InterPro" id="IPR007712">
    <property type="entry name" value="RelE/ParE_toxin"/>
</dbReference>
<dbReference type="Pfam" id="PF05016">
    <property type="entry name" value="ParE_toxin"/>
    <property type="match status" value="1"/>
</dbReference>
<dbReference type="Gene3D" id="3.30.2310.20">
    <property type="entry name" value="RelE-like"/>
    <property type="match status" value="1"/>
</dbReference>
<dbReference type="AlphaFoldDB" id="A0A840V1V8"/>
<comment type="caution">
    <text evidence="2">The sequence shown here is derived from an EMBL/GenBank/DDBJ whole genome shotgun (WGS) entry which is preliminary data.</text>
</comment>
<dbReference type="EMBL" id="JACHEO010000006">
    <property type="protein sequence ID" value="MBB5347699.1"/>
    <property type="molecule type" value="Genomic_DNA"/>
</dbReference>
<dbReference type="Proteomes" id="UP000539642">
    <property type="component" value="Unassembled WGS sequence"/>
</dbReference>
<dbReference type="RefSeq" id="WP_183349697.1">
    <property type="nucleotide sequence ID" value="NZ_JACHEO010000006.1"/>
</dbReference>
<evidence type="ECO:0000313" key="2">
    <source>
        <dbReference type="EMBL" id="MBB5347699.1"/>
    </source>
</evidence>
<keyword evidence="3" id="KW-1185">Reference proteome</keyword>
<name>A0A840V1V8_9BACT</name>
<evidence type="ECO:0000313" key="3">
    <source>
        <dbReference type="Proteomes" id="UP000539642"/>
    </source>
</evidence>
<gene>
    <name evidence="2" type="ORF">HNQ81_001423</name>
</gene>
<accession>A0A840V1V8</accession>
<reference evidence="2 3" key="1">
    <citation type="submission" date="2020-08" db="EMBL/GenBank/DDBJ databases">
        <title>Genomic Encyclopedia of Type Strains, Phase IV (KMG-IV): sequencing the most valuable type-strain genomes for metagenomic binning, comparative biology and taxonomic classification.</title>
        <authorList>
            <person name="Goeker M."/>
        </authorList>
    </citation>
    <scope>NUCLEOTIDE SEQUENCE [LARGE SCALE GENOMIC DNA]</scope>
    <source>
        <strain evidence="2 3">DSM 28570</strain>
    </source>
</reference>
<dbReference type="PANTHER" id="PTHR38813:SF1">
    <property type="entry name" value="TOXIN RELE1-RELATED"/>
    <property type="match status" value="1"/>
</dbReference>
<protein>
    <submittedName>
        <fullName evidence="2">mRNA interferase RelE/StbE</fullName>
    </submittedName>
</protein>
<evidence type="ECO:0000256" key="1">
    <source>
        <dbReference type="ARBA" id="ARBA00022649"/>
    </source>
</evidence>
<organism evidence="2 3">
    <name type="scientific">Desulfoprunum benzoelyticum</name>
    <dbReference type="NCBI Taxonomy" id="1506996"/>
    <lineage>
        <taxon>Bacteria</taxon>
        <taxon>Pseudomonadati</taxon>
        <taxon>Thermodesulfobacteriota</taxon>
        <taxon>Desulfobulbia</taxon>
        <taxon>Desulfobulbales</taxon>
        <taxon>Desulfobulbaceae</taxon>
        <taxon>Desulfoprunum</taxon>
    </lineage>
</organism>
<keyword evidence="1" id="KW-1277">Toxin-antitoxin system</keyword>
<dbReference type="InterPro" id="IPR052747">
    <property type="entry name" value="TA_system_RelE_toxin"/>
</dbReference>